<dbReference type="PANTHER" id="PTHR43135:SF3">
    <property type="entry name" value="ALPHA-D-RIBOSE 1-METHYLPHOSPHONATE 5-TRIPHOSPHATE DIPHOSPHATASE"/>
    <property type="match status" value="1"/>
</dbReference>
<reference evidence="2 3" key="1">
    <citation type="submission" date="2016-08" db="EMBL/GenBank/DDBJ databases">
        <title>Genome sequence of Clavibacter michiganensis spp strain CFBP8017.</title>
        <authorList>
            <person name="Thapa S.P."/>
            <person name="Coaker G."/>
            <person name="Jacques M.-A."/>
        </authorList>
    </citation>
    <scope>NUCLEOTIDE SEQUENCE [LARGE SCALE GENOMIC DNA]</scope>
    <source>
        <strain evidence="2">CFBP8017</strain>
    </source>
</reference>
<accession>A0A251Y4J9</accession>
<evidence type="ECO:0000313" key="3">
    <source>
        <dbReference type="Proteomes" id="UP000195011"/>
    </source>
</evidence>
<organism evidence="2 3">
    <name type="scientific">Clavibacter michiganensis</name>
    <dbReference type="NCBI Taxonomy" id="28447"/>
    <lineage>
        <taxon>Bacteria</taxon>
        <taxon>Bacillati</taxon>
        <taxon>Actinomycetota</taxon>
        <taxon>Actinomycetes</taxon>
        <taxon>Micrococcales</taxon>
        <taxon>Microbacteriaceae</taxon>
        <taxon>Clavibacter</taxon>
    </lineage>
</organism>
<evidence type="ECO:0000313" key="2">
    <source>
        <dbReference type="EMBL" id="OUE18979.1"/>
    </source>
</evidence>
<dbReference type="Gene3D" id="3.20.20.140">
    <property type="entry name" value="Metal-dependent hydrolases"/>
    <property type="match status" value="1"/>
</dbReference>
<dbReference type="EMBL" id="MDJY01000060">
    <property type="protein sequence ID" value="OUE18979.1"/>
    <property type="molecule type" value="Genomic_DNA"/>
</dbReference>
<evidence type="ECO:0000256" key="1">
    <source>
        <dbReference type="SAM" id="MobiDB-lite"/>
    </source>
</evidence>
<sequence>MTPSRPTDRPVPPALGDAEVGRGGAAAAAAAAAVADGDGDGDGVWRVRELRLDRRHREVAVRIADGSVTLADPAEPVRGRLDLSVSDGIVDRHVHLGLVDHAALAGSAVTAVVDLGWDPVAIARIAARPPAGVDVRYAGPFHTAVGGYPSDRPWAPAAAVREVARAEDAAGAVAAARAGGSGAVKIVLHDGGPLLPDDVLAALVDAAHDAGLPAAVHAEGAGQAGRAIRAGADVLVHVPWTERLDDATLRGSAARDVLWISTLAIHEGADLDASLDNARRYRAVGGRVAHGTDLGNGDLPVGLNAREIELLDEVGLRGDTLLDAVLGSARGGIAHALASADPLPDAVDAAADELVAWLRGAHRLGAEDLRR</sequence>
<dbReference type="RefSeq" id="WP_241534952.1">
    <property type="nucleotide sequence ID" value="NZ_MDJY01000060.1"/>
</dbReference>
<dbReference type="PANTHER" id="PTHR43135">
    <property type="entry name" value="ALPHA-D-RIBOSE 1-METHYLPHOSPHONATE 5-TRIPHOSPHATE DIPHOSPHATASE"/>
    <property type="match status" value="1"/>
</dbReference>
<gene>
    <name evidence="2" type="ORF">BFL36_13125</name>
</gene>
<feature type="region of interest" description="Disordered" evidence="1">
    <location>
        <begin position="1"/>
        <end position="22"/>
    </location>
</feature>
<comment type="caution">
    <text evidence="2">The sequence shown here is derived from an EMBL/GenBank/DDBJ whole genome shotgun (WGS) entry which is preliminary data.</text>
</comment>
<dbReference type="InterPro" id="IPR032466">
    <property type="entry name" value="Metal_Hydrolase"/>
</dbReference>
<evidence type="ECO:0008006" key="4">
    <source>
        <dbReference type="Google" id="ProtNLM"/>
    </source>
</evidence>
<protein>
    <recommendedName>
        <fullName evidence="4">Hydrolase</fullName>
    </recommendedName>
</protein>
<dbReference type="Proteomes" id="UP000195011">
    <property type="component" value="Unassembled WGS sequence"/>
</dbReference>
<dbReference type="InterPro" id="IPR051781">
    <property type="entry name" value="Metallo-dep_Hydrolase"/>
</dbReference>
<proteinExistence type="predicted"/>
<dbReference type="AlphaFoldDB" id="A0A251Y4J9"/>
<name>A0A251Y4J9_9MICO</name>
<dbReference type="SUPFAM" id="SSF51556">
    <property type="entry name" value="Metallo-dependent hydrolases"/>
    <property type="match status" value="1"/>
</dbReference>